<accession>A0ABQ9IP79</accession>
<organism evidence="1 2">
    <name type="scientific">Dryococelus australis</name>
    <dbReference type="NCBI Taxonomy" id="614101"/>
    <lineage>
        <taxon>Eukaryota</taxon>
        <taxon>Metazoa</taxon>
        <taxon>Ecdysozoa</taxon>
        <taxon>Arthropoda</taxon>
        <taxon>Hexapoda</taxon>
        <taxon>Insecta</taxon>
        <taxon>Pterygota</taxon>
        <taxon>Neoptera</taxon>
        <taxon>Polyneoptera</taxon>
        <taxon>Phasmatodea</taxon>
        <taxon>Verophasmatodea</taxon>
        <taxon>Anareolatae</taxon>
        <taxon>Phasmatidae</taxon>
        <taxon>Eurycanthinae</taxon>
        <taxon>Dryococelus</taxon>
    </lineage>
</organism>
<reference evidence="1 2" key="1">
    <citation type="submission" date="2023-02" db="EMBL/GenBank/DDBJ databases">
        <title>LHISI_Scaffold_Assembly.</title>
        <authorList>
            <person name="Stuart O.P."/>
            <person name="Cleave R."/>
            <person name="Magrath M.J.L."/>
            <person name="Mikheyev A.S."/>
        </authorList>
    </citation>
    <scope>NUCLEOTIDE SEQUENCE [LARGE SCALE GENOMIC DNA]</scope>
    <source>
        <strain evidence="1">Daus_M_001</strain>
        <tissue evidence="1">Leg muscle</tissue>
    </source>
</reference>
<dbReference type="EMBL" id="JARBHB010000001">
    <property type="protein sequence ID" value="KAJ8898516.1"/>
    <property type="molecule type" value="Genomic_DNA"/>
</dbReference>
<dbReference type="PANTHER" id="PTHR47412">
    <property type="entry name" value="FI01434P-RELATED"/>
    <property type="match status" value="1"/>
</dbReference>
<evidence type="ECO:0000313" key="2">
    <source>
        <dbReference type="Proteomes" id="UP001159363"/>
    </source>
</evidence>
<gene>
    <name evidence="1" type="ORF">PR048_003876</name>
</gene>
<keyword evidence="2" id="KW-1185">Reference proteome</keyword>
<protein>
    <submittedName>
        <fullName evidence="1">Uncharacterized protein</fullName>
    </submittedName>
</protein>
<name>A0ABQ9IP79_9NEOP</name>
<dbReference type="PANTHER" id="PTHR47412:SF1">
    <property type="entry name" value="FI01434P-RELATED"/>
    <property type="match status" value="1"/>
</dbReference>
<comment type="caution">
    <text evidence="1">The sequence shown here is derived from an EMBL/GenBank/DDBJ whole genome shotgun (WGS) entry which is preliminary data.</text>
</comment>
<sequence>MAMLKNGSAIPFHKKLCPGCHNVPKSKEWMAAEETEGLHVFHIGKRTGYFVHWEPIYIGTHSDPLYDERLSWEGKSDKMTQVLHFISLWQPPGPRLVCSPPTGANRVQSPAGSFPGFLMWESCWTMALIGDLSFPSPLHSGTAPYSPRFTLIGSMRTVANECATGVRLAHDILAISDSLRRRTGTREYLEQLVATRRAVEAPPTRREAATQGPRS</sequence>
<proteinExistence type="predicted"/>
<dbReference type="Pfam" id="PF13896">
    <property type="entry name" value="Glyco_transf_49"/>
    <property type="match status" value="1"/>
</dbReference>
<dbReference type="Proteomes" id="UP001159363">
    <property type="component" value="Chromosome 1"/>
</dbReference>
<evidence type="ECO:0000313" key="1">
    <source>
        <dbReference type="EMBL" id="KAJ8898516.1"/>
    </source>
</evidence>